<organism evidence="2">
    <name type="scientific">Escherichia coli</name>
    <dbReference type="NCBI Taxonomy" id="562"/>
    <lineage>
        <taxon>Bacteria</taxon>
        <taxon>Pseudomonadati</taxon>
        <taxon>Pseudomonadota</taxon>
        <taxon>Gammaproteobacteria</taxon>
        <taxon>Enterobacterales</taxon>
        <taxon>Enterobacteriaceae</taxon>
        <taxon>Escherichia</taxon>
    </lineage>
</organism>
<accession>A0A1P8VNE1</accession>
<dbReference type="EMBL" id="KX246266">
    <property type="protein sequence ID" value="APZ78129.1"/>
    <property type="molecule type" value="Genomic_DNA"/>
</dbReference>
<geneLocation type="plasmid" evidence="2">
    <name>pHNAH67</name>
</geneLocation>
<feature type="transmembrane region" description="Helical" evidence="1">
    <location>
        <begin position="83"/>
        <end position="105"/>
    </location>
</feature>
<protein>
    <submittedName>
        <fullName evidence="2">Uncharacterized protein</fullName>
    </submittedName>
</protein>
<keyword evidence="1" id="KW-0472">Membrane</keyword>
<feature type="transmembrane region" description="Helical" evidence="1">
    <location>
        <begin position="53"/>
        <end position="71"/>
    </location>
</feature>
<name>A0A1P8VNE1_ECOLX</name>
<geneLocation type="plasmid" evidence="3">
    <name>pMTY18780-1_lncHI2</name>
</geneLocation>
<keyword evidence="2" id="KW-0614">Plasmid</keyword>
<dbReference type="RefSeq" id="WP_015059524.1">
    <property type="nucleotide sequence ID" value="NZ_AP026962.1"/>
</dbReference>
<dbReference type="AlphaFoldDB" id="A0A1P8VNE1"/>
<evidence type="ECO:0000313" key="3">
    <source>
        <dbReference type="EMBL" id="BCG39568.1"/>
    </source>
</evidence>
<sequence>MFRAMSAISKGSAKENRSEISLIVLATLGIASPFIVAMITINESMTSKTVTDFSLGAQWYGMVSAVALMGLYARRVWKEKKSLFTGAFLASSLMAFIFTDSLVFVSQKDTGVLATFVLDKNAGDIDCSRPAMIVHYSKGVPTDWRCPTSIMLMAYSSYPFLPWPEYSHGTSQSLTVVIDTFMENAVNLSQK</sequence>
<reference evidence="3 4" key="2">
    <citation type="submission" date="2020-06" db="EMBL/GenBank/DDBJ databases">
        <title>Whole-genome sequencing of blaNDM-5 positive Escherichia coli isolated from a Japanese patient with no history of travel abroad.</title>
        <authorList>
            <person name="Ito Y."/>
            <person name="Aoki K."/>
            <person name="Nakayama N."/>
            <person name="Ohtsuka M."/>
            <person name="Ota M."/>
            <person name="Kaneko N."/>
            <person name="Yoshida M."/>
            <person name="Ishii Y."/>
            <person name="Tateda K."/>
            <person name="Matsuse H."/>
        </authorList>
    </citation>
    <scope>NUCLEOTIDE SEQUENCE [LARGE SCALE GENOMIC DNA]</scope>
    <source>
        <strain evidence="3 4">TUM18780</strain>
        <plasmid evidence="3">pMTY18780-1_lncHI2</plasmid>
        <plasmid evidence="4">pmty18780-1_lnchi2 dna</plasmid>
    </source>
</reference>
<geneLocation type="plasmid" evidence="4">
    <name>pmty18780-1_lnchi2 dna</name>
</geneLocation>
<evidence type="ECO:0000313" key="2">
    <source>
        <dbReference type="EMBL" id="APZ78129.1"/>
    </source>
</evidence>
<dbReference type="Proteomes" id="UP000509260">
    <property type="component" value="Plasmid pMTY18780-1_lncHI2"/>
</dbReference>
<keyword evidence="1" id="KW-0812">Transmembrane</keyword>
<evidence type="ECO:0000256" key="1">
    <source>
        <dbReference type="SAM" id="Phobius"/>
    </source>
</evidence>
<reference evidence="2" key="1">
    <citation type="submission" date="2016-04" db="EMBL/GenBank/DDBJ databases">
        <title>Complete sequence of plasmid pHNAH67.</title>
        <authorList>
            <person name="Liu J.H."/>
            <person name="Wang J."/>
            <person name="Yang X.Y."/>
        </authorList>
    </citation>
    <scope>NUCLEOTIDE SEQUENCE</scope>
    <source>
        <strain evidence="2">AHCH67</strain>
        <plasmid evidence="2">pHNAH67</plasmid>
    </source>
</reference>
<evidence type="ECO:0000313" key="4">
    <source>
        <dbReference type="Proteomes" id="UP000509260"/>
    </source>
</evidence>
<feature type="transmembrane region" description="Helical" evidence="1">
    <location>
        <begin position="20"/>
        <end position="41"/>
    </location>
</feature>
<keyword evidence="1" id="KW-1133">Transmembrane helix</keyword>
<dbReference type="EMBL" id="AP023198">
    <property type="protein sequence ID" value="BCG39568.1"/>
    <property type="molecule type" value="Genomic_DNA"/>
</dbReference>
<gene>
    <name evidence="3" type="ORF">TUM18780_47300</name>
</gene>
<proteinExistence type="predicted"/>